<comment type="subunit">
    <text evidence="7">Homotrimer.</text>
</comment>
<comment type="caution">
    <text evidence="7">Lacks conserved residue(s) required for the propagation of feature annotation.</text>
</comment>
<name>A0AA45C7R3_9BACT</name>
<dbReference type="EMBL" id="QGGI01000005">
    <property type="protein sequence ID" value="PWJ95482.1"/>
    <property type="molecule type" value="Genomic_DNA"/>
</dbReference>
<keyword evidence="5 7" id="KW-0414">Isoprene biosynthesis</keyword>
<dbReference type="AlphaFoldDB" id="A0AA45C7R3"/>
<organism evidence="10 11">
    <name type="scientific">Oceanotoga teriensis</name>
    <dbReference type="NCBI Taxonomy" id="515440"/>
    <lineage>
        <taxon>Bacteria</taxon>
        <taxon>Thermotogati</taxon>
        <taxon>Thermotogota</taxon>
        <taxon>Thermotogae</taxon>
        <taxon>Petrotogales</taxon>
        <taxon>Petrotogaceae</taxon>
        <taxon>Oceanotoga</taxon>
    </lineage>
</organism>
<feature type="domain" description="2-C-methyl-D-erythritol 2,4-cyclodiphosphate synthase" evidence="9">
    <location>
        <begin position="3"/>
        <end position="157"/>
    </location>
</feature>
<keyword evidence="11" id="KW-1185">Reference proteome</keyword>
<feature type="site" description="Transition state stabilizer" evidence="7">
    <location>
        <position position="37"/>
    </location>
</feature>
<keyword evidence="4 7" id="KW-0479">Metal-binding</keyword>
<evidence type="ECO:0000313" key="11">
    <source>
        <dbReference type="Proteomes" id="UP000245921"/>
    </source>
</evidence>
<feature type="binding site" evidence="7">
    <location>
        <position position="11"/>
    </location>
    <ligand>
        <name>a divalent metal cation</name>
        <dbReference type="ChEBI" id="CHEBI:60240"/>
    </ligand>
</feature>
<keyword evidence="6 7" id="KW-0456">Lyase</keyword>
<comment type="similarity">
    <text evidence="7 8">Belongs to the IspF family.</text>
</comment>
<evidence type="ECO:0000256" key="5">
    <source>
        <dbReference type="ARBA" id="ARBA00023229"/>
    </source>
</evidence>
<sequence>MLKVGFGYDVHALVKGRKLILGGLDIKHPNDLGLSGHSDADVLLHALIDSLISISNYGSIGELFPENKENKDISSLILLEKTVKKLNNDYILKINNIDITVISKSIRITEIRNDISKKIEKILKIKKDQINIKGKSGNSIGNAGNDKAIETYCVILAEIQRRDKNE</sequence>
<proteinExistence type="inferred from homology"/>
<evidence type="ECO:0000313" key="10">
    <source>
        <dbReference type="EMBL" id="PWJ95482.1"/>
    </source>
</evidence>
<dbReference type="Pfam" id="PF02542">
    <property type="entry name" value="YgbB"/>
    <property type="match status" value="1"/>
</dbReference>
<dbReference type="HAMAP" id="MF_00107">
    <property type="entry name" value="IspF"/>
    <property type="match status" value="1"/>
</dbReference>
<dbReference type="PROSITE" id="PS01350">
    <property type="entry name" value="ISPF"/>
    <property type="match status" value="1"/>
</dbReference>
<feature type="binding site" evidence="7">
    <location>
        <position position="9"/>
    </location>
    <ligand>
        <name>a divalent metal cation</name>
        <dbReference type="ChEBI" id="CHEBI:60240"/>
    </ligand>
</feature>
<evidence type="ECO:0000256" key="2">
    <source>
        <dbReference type="ARBA" id="ARBA00004709"/>
    </source>
</evidence>
<dbReference type="GO" id="GO:0008685">
    <property type="term" value="F:2-C-methyl-D-erythritol 2,4-cyclodiphosphate synthase activity"/>
    <property type="evidence" value="ECO:0007669"/>
    <property type="project" value="UniProtKB-UniRule"/>
</dbReference>
<feature type="site" description="Transition state stabilizer" evidence="7">
    <location>
        <position position="136"/>
    </location>
</feature>
<dbReference type="Gene3D" id="3.30.1330.50">
    <property type="entry name" value="2-C-methyl-D-erythritol 2,4-cyclodiphosphate synthase"/>
    <property type="match status" value="1"/>
</dbReference>
<evidence type="ECO:0000256" key="6">
    <source>
        <dbReference type="ARBA" id="ARBA00023239"/>
    </source>
</evidence>
<dbReference type="EC" id="4.6.1.12" evidence="3 7"/>
<evidence type="ECO:0000256" key="8">
    <source>
        <dbReference type="RuleBase" id="RU004395"/>
    </source>
</evidence>
<dbReference type="RefSeq" id="WP_109604392.1">
    <property type="nucleotide sequence ID" value="NZ_QGGI01000005.1"/>
</dbReference>
<dbReference type="GO" id="GO:0016114">
    <property type="term" value="P:terpenoid biosynthetic process"/>
    <property type="evidence" value="ECO:0007669"/>
    <property type="project" value="InterPro"/>
</dbReference>
<dbReference type="GO" id="GO:0046872">
    <property type="term" value="F:metal ion binding"/>
    <property type="evidence" value="ECO:0007669"/>
    <property type="project" value="UniProtKB-KW"/>
</dbReference>
<comment type="catalytic activity">
    <reaction evidence="1 7 8">
        <text>4-CDP-2-C-methyl-D-erythritol 2-phosphate = 2-C-methyl-D-erythritol 2,4-cyclic diphosphate + CMP</text>
        <dbReference type="Rhea" id="RHEA:23864"/>
        <dbReference type="ChEBI" id="CHEBI:57919"/>
        <dbReference type="ChEBI" id="CHEBI:58483"/>
        <dbReference type="ChEBI" id="CHEBI:60377"/>
        <dbReference type="EC" id="4.6.1.12"/>
    </reaction>
</comment>
<dbReference type="CDD" id="cd00554">
    <property type="entry name" value="MECDP_synthase"/>
    <property type="match status" value="1"/>
</dbReference>
<feature type="binding site" evidence="7">
    <location>
        <position position="45"/>
    </location>
    <ligand>
        <name>a divalent metal cation</name>
        <dbReference type="ChEBI" id="CHEBI:60240"/>
    </ligand>
</feature>
<evidence type="ECO:0000256" key="7">
    <source>
        <dbReference type="HAMAP-Rule" id="MF_00107"/>
    </source>
</evidence>
<comment type="cofactor">
    <cofactor evidence="7">
        <name>a divalent metal cation</name>
        <dbReference type="ChEBI" id="CHEBI:60240"/>
    </cofactor>
    <text evidence="7">Binds 1 divalent metal cation per subunit.</text>
</comment>
<reference evidence="10 11" key="1">
    <citation type="submission" date="2018-05" db="EMBL/GenBank/DDBJ databases">
        <title>Genomic Encyclopedia of Type Strains, Phase IV (KMG-IV): sequencing the most valuable type-strain genomes for metagenomic binning, comparative biology and taxonomic classification.</title>
        <authorList>
            <person name="Goeker M."/>
        </authorList>
    </citation>
    <scope>NUCLEOTIDE SEQUENCE [LARGE SCALE GENOMIC DNA]</scope>
    <source>
        <strain evidence="10 11">DSM 24906</strain>
    </source>
</reference>
<gene>
    <name evidence="7" type="primary">ispF</name>
    <name evidence="10" type="ORF">C7380_105112</name>
</gene>
<dbReference type="InterPro" id="IPR020555">
    <property type="entry name" value="MECDP_synthase_CS"/>
</dbReference>
<dbReference type="NCBIfam" id="TIGR00151">
    <property type="entry name" value="ispF"/>
    <property type="match status" value="1"/>
</dbReference>
<dbReference type="PANTHER" id="PTHR43181">
    <property type="entry name" value="2-C-METHYL-D-ERYTHRITOL 2,4-CYCLODIPHOSPHATE SYNTHASE, CHLOROPLASTIC"/>
    <property type="match status" value="1"/>
</dbReference>
<accession>A0AA45C7R3</accession>
<evidence type="ECO:0000259" key="9">
    <source>
        <dbReference type="Pfam" id="PF02542"/>
    </source>
</evidence>
<protein>
    <recommendedName>
        <fullName evidence="3 7">2-C-methyl-D-erythritol 2,4-cyclodiphosphate synthase</fullName>
        <shortName evidence="7">MECDP-synthase</shortName>
        <shortName evidence="7">MECPP-synthase</shortName>
        <shortName evidence="7">MECPS</shortName>
        <ecNumber evidence="3 7">4.6.1.12</ecNumber>
    </recommendedName>
</protein>
<dbReference type="GO" id="GO:0019288">
    <property type="term" value="P:isopentenyl diphosphate biosynthetic process, methylerythritol 4-phosphate pathway"/>
    <property type="evidence" value="ECO:0007669"/>
    <property type="project" value="UniProtKB-UniRule"/>
</dbReference>
<evidence type="ECO:0000256" key="4">
    <source>
        <dbReference type="ARBA" id="ARBA00022723"/>
    </source>
</evidence>
<dbReference type="InterPro" id="IPR003526">
    <property type="entry name" value="MECDP_synthase"/>
</dbReference>
<comment type="function">
    <text evidence="7">Involved in the biosynthesis of isopentenyl diphosphate (IPP) and dimethylallyl diphosphate (DMAPP), two major building blocks of isoprenoid compounds. Catalyzes the conversion of 4-diphosphocytidyl-2-C-methyl-D-erythritol 2-phosphate (CDP-ME2P) to 2-C-methyl-D-erythritol 2,4-cyclodiphosphate (ME-CPP) with a corresponding release of cytidine 5-monophosphate (CMP).</text>
</comment>
<evidence type="ECO:0000256" key="1">
    <source>
        <dbReference type="ARBA" id="ARBA00000200"/>
    </source>
</evidence>
<feature type="binding site" evidence="7">
    <location>
        <begin position="37"/>
        <end position="38"/>
    </location>
    <ligand>
        <name>4-CDP-2-C-methyl-D-erythritol 2-phosphate</name>
        <dbReference type="ChEBI" id="CHEBI:57919"/>
    </ligand>
</feature>
<comment type="pathway">
    <text evidence="2 7">Isoprenoid biosynthesis; isopentenyl diphosphate biosynthesis via DXP pathway; isopentenyl diphosphate from 1-deoxy-D-xylulose 5-phosphate: step 4/6.</text>
</comment>
<dbReference type="Proteomes" id="UP000245921">
    <property type="component" value="Unassembled WGS sequence"/>
</dbReference>
<evidence type="ECO:0000256" key="3">
    <source>
        <dbReference type="ARBA" id="ARBA00012579"/>
    </source>
</evidence>
<feature type="binding site" evidence="7">
    <location>
        <begin position="9"/>
        <end position="11"/>
    </location>
    <ligand>
        <name>4-CDP-2-C-methyl-D-erythritol 2-phosphate</name>
        <dbReference type="ChEBI" id="CHEBI:57919"/>
    </ligand>
</feature>
<dbReference type="PANTHER" id="PTHR43181:SF1">
    <property type="entry name" value="2-C-METHYL-D-ERYTHRITOL 2,4-CYCLODIPHOSPHATE SYNTHASE, CHLOROPLASTIC"/>
    <property type="match status" value="1"/>
</dbReference>
<comment type="caution">
    <text evidence="10">The sequence shown here is derived from an EMBL/GenBank/DDBJ whole genome shotgun (WGS) entry which is preliminary data.</text>
</comment>
<dbReference type="SUPFAM" id="SSF69765">
    <property type="entry name" value="IpsF-like"/>
    <property type="match status" value="1"/>
</dbReference>
<dbReference type="InterPro" id="IPR036571">
    <property type="entry name" value="MECDP_synthase_sf"/>
</dbReference>